<evidence type="ECO:0000313" key="1">
    <source>
        <dbReference type="EMBL" id="JAD38934.1"/>
    </source>
</evidence>
<accession>A0A0A8ZHR8</accession>
<name>A0A0A8ZHR8_ARUDO</name>
<protein>
    <submittedName>
        <fullName evidence="1">Uncharacterized protein</fullName>
    </submittedName>
</protein>
<reference evidence="1" key="1">
    <citation type="submission" date="2014-09" db="EMBL/GenBank/DDBJ databases">
        <authorList>
            <person name="Magalhaes I.L.F."/>
            <person name="Oliveira U."/>
            <person name="Santos F.R."/>
            <person name="Vidigal T.H.D.A."/>
            <person name="Brescovit A.D."/>
            <person name="Santos A.J."/>
        </authorList>
    </citation>
    <scope>NUCLEOTIDE SEQUENCE</scope>
    <source>
        <tissue evidence="1">Shoot tissue taken approximately 20 cm above the soil surface</tissue>
    </source>
</reference>
<sequence>MRPNHVPLSFLDLISVIA</sequence>
<dbReference type="AlphaFoldDB" id="A0A0A8ZHR8"/>
<proteinExistence type="predicted"/>
<organism evidence="1">
    <name type="scientific">Arundo donax</name>
    <name type="common">Giant reed</name>
    <name type="synonym">Donax arundinaceus</name>
    <dbReference type="NCBI Taxonomy" id="35708"/>
    <lineage>
        <taxon>Eukaryota</taxon>
        <taxon>Viridiplantae</taxon>
        <taxon>Streptophyta</taxon>
        <taxon>Embryophyta</taxon>
        <taxon>Tracheophyta</taxon>
        <taxon>Spermatophyta</taxon>
        <taxon>Magnoliopsida</taxon>
        <taxon>Liliopsida</taxon>
        <taxon>Poales</taxon>
        <taxon>Poaceae</taxon>
        <taxon>PACMAD clade</taxon>
        <taxon>Arundinoideae</taxon>
        <taxon>Arundineae</taxon>
        <taxon>Arundo</taxon>
    </lineage>
</organism>
<dbReference type="EMBL" id="GBRH01258961">
    <property type="protein sequence ID" value="JAD38934.1"/>
    <property type="molecule type" value="Transcribed_RNA"/>
</dbReference>
<reference evidence="1" key="2">
    <citation type="journal article" date="2015" name="Data Brief">
        <title>Shoot transcriptome of the giant reed, Arundo donax.</title>
        <authorList>
            <person name="Barrero R.A."/>
            <person name="Guerrero F.D."/>
            <person name="Moolhuijzen P."/>
            <person name="Goolsby J.A."/>
            <person name="Tidwell J."/>
            <person name="Bellgard S.E."/>
            <person name="Bellgard M.I."/>
        </authorList>
    </citation>
    <scope>NUCLEOTIDE SEQUENCE</scope>
    <source>
        <tissue evidence="1">Shoot tissue taken approximately 20 cm above the soil surface</tissue>
    </source>
</reference>